<dbReference type="Proteomes" id="UP000255365">
    <property type="component" value="Unassembled WGS sequence"/>
</dbReference>
<evidence type="ECO:0000313" key="3">
    <source>
        <dbReference type="Proteomes" id="UP000255365"/>
    </source>
</evidence>
<proteinExistence type="predicted"/>
<dbReference type="EMBL" id="QRAV01000007">
    <property type="protein sequence ID" value="RDL19947.1"/>
    <property type="molecule type" value="Genomic_DNA"/>
</dbReference>
<dbReference type="AlphaFoldDB" id="A0A370SJP4"/>
<reference evidence="2 3" key="1">
    <citation type="submission" date="2018-07" db="EMBL/GenBank/DDBJ databases">
        <title>Genome sequencing of rice bacterial endophytes.</title>
        <authorList>
            <person name="Venturi V."/>
        </authorList>
    </citation>
    <scope>NUCLEOTIDE SEQUENCE [LARGE SCALE GENOMIC DNA]</scope>
    <source>
        <strain evidence="2 3">E2333</strain>
    </source>
</reference>
<evidence type="ECO:0008006" key="4">
    <source>
        <dbReference type="Google" id="ProtNLM"/>
    </source>
</evidence>
<name>A0A370SJP4_PSEJE</name>
<keyword evidence="1" id="KW-0812">Transmembrane</keyword>
<accession>A0A370SJP4</accession>
<evidence type="ECO:0000256" key="1">
    <source>
        <dbReference type="SAM" id="Phobius"/>
    </source>
</evidence>
<keyword evidence="1" id="KW-0472">Membrane</keyword>
<comment type="caution">
    <text evidence="2">The sequence shown here is derived from an EMBL/GenBank/DDBJ whole genome shotgun (WGS) entry which is preliminary data.</text>
</comment>
<keyword evidence="1" id="KW-1133">Transmembrane helix</keyword>
<feature type="transmembrane region" description="Helical" evidence="1">
    <location>
        <begin position="99"/>
        <end position="122"/>
    </location>
</feature>
<feature type="transmembrane region" description="Helical" evidence="1">
    <location>
        <begin position="60"/>
        <end position="78"/>
    </location>
</feature>
<dbReference type="RefSeq" id="WP_042559373.1">
    <property type="nucleotide sequence ID" value="NZ_QRAV01000007.1"/>
</dbReference>
<evidence type="ECO:0000313" key="2">
    <source>
        <dbReference type="EMBL" id="RDL19947.1"/>
    </source>
</evidence>
<sequence length="132" mass="14781">MRDGDYPEEALRPFRAVASKYLAGIWIALSGTVIISILSLEPSFIPEGQEASLWFQRSGSITTIGALFIGIFAENLRSRLRGQFMGDIYAMRVFSEVKVHFVIATFGSFALTIIGTLIWGYGDLIYSWSFRN</sequence>
<feature type="transmembrane region" description="Helical" evidence="1">
    <location>
        <begin position="21"/>
        <end position="40"/>
    </location>
</feature>
<organism evidence="2 3">
    <name type="scientific">Pseudomonas jessenii</name>
    <dbReference type="NCBI Taxonomy" id="77298"/>
    <lineage>
        <taxon>Bacteria</taxon>
        <taxon>Pseudomonadati</taxon>
        <taxon>Pseudomonadota</taxon>
        <taxon>Gammaproteobacteria</taxon>
        <taxon>Pseudomonadales</taxon>
        <taxon>Pseudomonadaceae</taxon>
        <taxon>Pseudomonas</taxon>
    </lineage>
</organism>
<protein>
    <recommendedName>
        <fullName evidence="4">ABC transporter permease</fullName>
    </recommendedName>
</protein>
<gene>
    <name evidence="2" type="ORF">DEU51_10787</name>
</gene>